<keyword evidence="1" id="KW-0732">Signal</keyword>
<protein>
    <submittedName>
        <fullName evidence="2">Uncharacterized protein</fullName>
    </submittedName>
</protein>
<sequence length="120" mass="13532">MLMMVWVPPLLLNWLHGLPLDLDGFSGVRVVRDGRMSGRLAQKYLLYLYRELQVASASTLIHPKKCTHPTLAHPSLNPLDPLEPEEVKVRTTRTKNSVLRRSIDPVSGMVVFKLSPLPPL</sequence>
<proteinExistence type="predicted"/>
<name>A0ABY7CYS4_9BASI</name>
<dbReference type="GeneID" id="77813133"/>
<organism evidence="2 3">
    <name type="scientific">Puccinia triticina</name>
    <dbReference type="NCBI Taxonomy" id="208348"/>
    <lineage>
        <taxon>Eukaryota</taxon>
        <taxon>Fungi</taxon>
        <taxon>Dikarya</taxon>
        <taxon>Basidiomycota</taxon>
        <taxon>Pucciniomycotina</taxon>
        <taxon>Pucciniomycetes</taxon>
        <taxon>Pucciniales</taxon>
        <taxon>Pucciniaceae</taxon>
        <taxon>Puccinia</taxon>
    </lineage>
</organism>
<dbReference type="EMBL" id="CP110428">
    <property type="protein sequence ID" value="WAQ87867.1"/>
    <property type="molecule type" value="Genomic_DNA"/>
</dbReference>
<evidence type="ECO:0000256" key="1">
    <source>
        <dbReference type="SAM" id="SignalP"/>
    </source>
</evidence>
<dbReference type="Proteomes" id="UP001164743">
    <property type="component" value="Chromosome 8A"/>
</dbReference>
<evidence type="ECO:0000313" key="3">
    <source>
        <dbReference type="Proteomes" id="UP001164743"/>
    </source>
</evidence>
<dbReference type="RefSeq" id="XP_053023422.1">
    <property type="nucleotide sequence ID" value="XM_053172238.1"/>
</dbReference>
<feature type="chain" id="PRO_5046292421" evidence="1">
    <location>
        <begin position="18"/>
        <end position="120"/>
    </location>
</feature>
<feature type="signal peptide" evidence="1">
    <location>
        <begin position="1"/>
        <end position="17"/>
    </location>
</feature>
<reference evidence="2" key="1">
    <citation type="submission" date="2022-10" db="EMBL/GenBank/DDBJ databases">
        <title>Puccinia triticina Genome sequencing and assembly.</title>
        <authorList>
            <person name="Li C."/>
        </authorList>
    </citation>
    <scope>NUCLEOTIDE SEQUENCE</scope>
    <source>
        <strain evidence="2">Pt15</strain>
    </source>
</reference>
<accession>A0ABY7CYS4</accession>
<keyword evidence="3" id="KW-1185">Reference proteome</keyword>
<evidence type="ECO:0000313" key="2">
    <source>
        <dbReference type="EMBL" id="WAQ87867.1"/>
    </source>
</evidence>
<gene>
    <name evidence="2" type="ORF">PtA15_8A774</name>
</gene>